<reference evidence="4 5" key="1">
    <citation type="journal article" date="2016" name="Mol. Biol. Evol.">
        <title>Comparative Genomics of Early-Diverging Mushroom-Forming Fungi Provides Insights into the Origins of Lignocellulose Decay Capabilities.</title>
        <authorList>
            <person name="Nagy L.G."/>
            <person name="Riley R."/>
            <person name="Tritt A."/>
            <person name="Adam C."/>
            <person name="Daum C."/>
            <person name="Floudas D."/>
            <person name="Sun H."/>
            <person name="Yadav J.S."/>
            <person name="Pangilinan J."/>
            <person name="Larsson K.H."/>
            <person name="Matsuura K."/>
            <person name="Barry K."/>
            <person name="Labutti K."/>
            <person name="Kuo R."/>
            <person name="Ohm R.A."/>
            <person name="Bhattacharya S.S."/>
            <person name="Shirouzu T."/>
            <person name="Yoshinaga Y."/>
            <person name="Martin F.M."/>
            <person name="Grigoriev I.V."/>
            <person name="Hibbett D.S."/>
        </authorList>
    </citation>
    <scope>NUCLEOTIDE SEQUENCE [LARGE SCALE GENOMIC DNA]</scope>
    <source>
        <strain evidence="4 5">HHB12029</strain>
    </source>
</reference>
<dbReference type="STRING" id="1314781.A0A165P9I1"/>
<feature type="compositionally biased region" description="Low complexity" evidence="1">
    <location>
        <begin position="241"/>
        <end position="253"/>
    </location>
</feature>
<feature type="region of interest" description="Disordered" evidence="1">
    <location>
        <begin position="479"/>
        <end position="498"/>
    </location>
</feature>
<feature type="compositionally biased region" description="Low complexity" evidence="1">
    <location>
        <begin position="353"/>
        <end position="364"/>
    </location>
</feature>
<feature type="compositionally biased region" description="Low complexity" evidence="1">
    <location>
        <begin position="430"/>
        <end position="464"/>
    </location>
</feature>
<evidence type="ECO:0000313" key="4">
    <source>
        <dbReference type="EMBL" id="KZW01843.1"/>
    </source>
</evidence>
<feature type="compositionally biased region" description="Polar residues" evidence="1">
    <location>
        <begin position="277"/>
        <end position="287"/>
    </location>
</feature>
<keyword evidence="2" id="KW-0812">Transmembrane</keyword>
<feature type="region of interest" description="Disordered" evidence="1">
    <location>
        <begin position="236"/>
        <end position="464"/>
    </location>
</feature>
<dbReference type="AlphaFoldDB" id="A0A165P9I1"/>
<keyword evidence="2" id="KW-0472">Membrane</keyword>
<keyword evidence="5" id="KW-1185">Reference proteome</keyword>
<name>A0A165P9I1_EXIGL</name>
<feature type="signal peptide" evidence="3">
    <location>
        <begin position="1"/>
        <end position="20"/>
    </location>
</feature>
<dbReference type="Proteomes" id="UP000077266">
    <property type="component" value="Unassembled WGS sequence"/>
</dbReference>
<evidence type="ECO:0000256" key="1">
    <source>
        <dbReference type="SAM" id="MobiDB-lite"/>
    </source>
</evidence>
<protein>
    <submittedName>
        <fullName evidence="4">Uncharacterized protein</fullName>
    </submittedName>
</protein>
<feature type="compositionally biased region" description="Polar residues" evidence="1">
    <location>
        <begin position="329"/>
        <end position="342"/>
    </location>
</feature>
<feature type="compositionally biased region" description="Polar residues" evidence="1">
    <location>
        <begin position="479"/>
        <end position="497"/>
    </location>
</feature>
<keyword evidence="3" id="KW-0732">Signal</keyword>
<proteinExistence type="predicted"/>
<sequence>MTVAVTLAVVGLALTRISLAQTSDAVCDPSFDWAKNPKGDSPCTVGASLLAVCSETHTWIVPKLAPGNTYRAPNSTEVNPCQCSTVTFSLLAACSLCQNATPVTFTRWSTDCKQADITINDFPFTNQTTEIPIWSRANTTSDGKFDLQEAMRLVGVAQPEPTSEWPVRDIVLVSLGIASAFFLTFLAIFCFCRRHRIAAYWGKKKRASKGRYAPIDPSKKRGRVKRADTGAVYALDLDAPTSRTQSTTSYTTSPYEDPFGYQDRSVSPLPPAHHRNTSGSGPYSETSKPYAGPSTASLTSSSRVHPTDNMMKHPASTSTVNVVHRESGGASSSHSTTPSFNRNLEPPRTPGLQQQPTSPPATQTGFGSHPAHHAHERTASSSSTSLPLVRPGHRTTPSGSSLRGYEQGPSAPLFSRKKQVANKRKDTDFSIDGPSSSSSRPTSDSSWGFVDTPSSATAASPPALTNNFARQPLYTIPASSEGATFSPSSRDGLSSGATLVHHQPGPLVMQVNAPSSASGTLVSHHGRIEHASHHAEIGNVEDEEEARMRWEELPRPTGERDPFATLRALAVDSDPDLRLDLDARNERWRRESERDPFGDDFPRR</sequence>
<evidence type="ECO:0000313" key="5">
    <source>
        <dbReference type="Proteomes" id="UP000077266"/>
    </source>
</evidence>
<feature type="compositionally biased region" description="Polar residues" evidence="1">
    <location>
        <begin position="294"/>
        <end position="304"/>
    </location>
</feature>
<accession>A0A165P9I1</accession>
<feature type="chain" id="PRO_5007863805" evidence="3">
    <location>
        <begin position="21"/>
        <end position="604"/>
    </location>
</feature>
<organism evidence="4 5">
    <name type="scientific">Exidia glandulosa HHB12029</name>
    <dbReference type="NCBI Taxonomy" id="1314781"/>
    <lineage>
        <taxon>Eukaryota</taxon>
        <taxon>Fungi</taxon>
        <taxon>Dikarya</taxon>
        <taxon>Basidiomycota</taxon>
        <taxon>Agaricomycotina</taxon>
        <taxon>Agaricomycetes</taxon>
        <taxon>Auriculariales</taxon>
        <taxon>Exidiaceae</taxon>
        <taxon>Exidia</taxon>
    </lineage>
</organism>
<dbReference type="EMBL" id="KV425891">
    <property type="protein sequence ID" value="KZW01843.1"/>
    <property type="molecule type" value="Genomic_DNA"/>
</dbReference>
<dbReference type="OrthoDB" id="3362711at2759"/>
<evidence type="ECO:0000256" key="3">
    <source>
        <dbReference type="SAM" id="SignalP"/>
    </source>
</evidence>
<keyword evidence="2" id="KW-1133">Transmembrane helix</keyword>
<gene>
    <name evidence="4" type="ORF">EXIGLDRAFT_716487</name>
</gene>
<dbReference type="InParanoid" id="A0A165P9I1"/>
<evidence type="ECO:0000256" key="2">
    <source>
        <dbReference type="SAM" id="Phobius"/>
    </source>
</evidence>
<feature type="transmembrane region" description="Helical" evidence="2">
    <location>
        <begin position="170"/>
        <end position="192"/>
    </location>
</feature>
<feature type="region of interest" description="Disordered" evidence="1">
    <location>
        <begin position="581"/>
        <end position="604"/>
    </location>
</feature>